<dbReference type="Gene3D" id="3.40.50.300">
    <property type="entry name" value="P-loop containing nucleotide triphosphate hydrolases"/>
    <property type="match status" value="1"/>
</dbReference>
<reference evidence="1" key="1">
    <citation type="journal article" date="2022" name="Int. J. Mol. Sci.">
        <title>Draft Genome of Tanacetum Coccineum: Genomic Comparison of Closely Related Tanacetum-Family Plants.</title>
        <authorList>
            <person name="Yamashiro T."/>
            <person name="Shiraishi A."/>
            <person name="Nakayama K."/>
            <person name="Satake H."/>
        </authorList>
    </citation>
    <scope>NUCLEOTIDE SEQUENCE</scope>
</reference>
<keyword evidence="2" id="KW-1185">Reference proteome</keyword>
<evidence type="ECO:0000313" key="1">
    <source>
        <dbReference type="EMBL" id="GJT85820.1"/>
    </source>
</evidence>
<sequence>MCVFSTCACKKKVKVVDEPLIQRDFINVHMQVLSVVGLLQDDVDLMVSVMKGMTSTSKYIEGVENLQNINLKTKHKSMKGRPNQVLSVVGLLQGDVDLMMSVMKVEKAPLESLLISVLSYDGVHLPDSLAVTAAGIAVPGEGCSVGKPCIKAQTVFPFTTFLWGLLCRVLPLINRYASASDGLDTMVGDHGSHMFGGQKQRIALAWAILKDPRIQSHYSI</sequence>
<dbReference type="SUPFAM" id="SSF52540">
    <property type="entry name" value="P-loop containing nucleoside triphosphate hydrolases"/>
    <property type="match status" value="1"/>
</dbReference>
<comment type="caution">
    <text evidence="1">The sequence shown here is derived from an EMBL/GenBank/DDBJ whole genome shotgun (WGS) entry which is preliminary data.</text>
</comment>
<protein>
    <submittedName>
        <fullName evidence="1">ABC transporter B family member 11-like protein</fullName>
    </submittedName>
</protein>
<name>A0ABQ5HD59_9ASTR</name>
<dbReference type="Proteomes" id="UP001151760">
    <property type="component" value="Unassembled WGS sequence"/>
</dbReference>
<dbReference type="InterPro" id="IPR027417">
    <property type="entry name" value="P-loop_NTPase"/>
</dbReference>
<gene>
    <name evidence="1" type="ORF">Tco_1067537</name>
</gene>
<proteinExistence type="predicted"/>
<dbReference type="EMBL" id="BQNB010019486">
    <property type="protein sequence ID" value="GJT85820.1"/>
    <property type="molecule type" value="Genomic_DNA"/>
</dbReference>
<organism evidence="1 2">
    <name type="scientific">Tanacetum coccineum</name>
    <dbReference type="NCBI Taxonomy" id="301880"/>
    <lineage>
        <taxon>Eukaryota</taxon>
        <taxon>Viridiplantae</taxon>
        <taxon>Streptophyta</taxon>
        <taxon>Embryophyta</taxon>
        <taxon>Tracheophyta</taxon>
        <taxon>Spermatophyta</taxon>
        <taxon>Magnoliopsida</taxon>
        <taxon>eudicotyledons</taxon>
        <taxon>Gunneridae</taxon>
        <taxon>Pentapetalae</taxon>
        <taxon>asterids</taxon>
        <taxon>campanulids</taxon>
        <taxon>Asterales</taxon>
        <taxon>Asteraceae</taxon>
        <taxon>Asteroideae</taxon>
        <taxon>Anthemideae</taxon>
        <taxon>Anthemidinae</taxon>
        <taxon>Tanacetum</taxon>
    </lineage>
</organism>
<reference evidence="1" key="2">
    <citation type="submission" date="2022-01" db="EMBL/GenBank/DDBJ databases">
        <authorList>
            <person name="Yamashiro T."/>
            <person name="Shiraishi A."/>
            <person name="Satake H."/>
            <person name="Nakayama K."/>
        </authorList>
    </citation>
    <scope>NUCLEOTIDE SEQUENCE</scope>
</reference>
<accession>A0ABQ5HD59</accession>
<evidence type="ECO:0000313" key="2">
    <source>
        <dbReference type="Proteomes" id="UP001151760"/>
    </source>
</evidence>